<feature type="compositionally biased region" description="Acidic residues" evidence="4">
    <location>
        <begin position="150"/>
        <end position="184"/>
    </location>
</feature>
<evidence type="ECO:0000313" key="6">
    <source>
        <dbReference type="EMBL" id="CAG89606.2"/>
    </source>
</evidence>
<dbReference type="VEuPathDB" id="FungiDB:DEHA2F20064g"/>
<evidence type="ECO:0000259" key="5">
    <source>
        <dbReference type="PROSITE" id="PS51366"/>
    </source>
</evidence>
<dbReference type="GeneID" id="2904037"/>
<dbReference type="eggNOG" id="KOG2141">
    <property type="taxonomic scope" value="Eukaryota"/>
</dbReference>
<dbReference type="PANTHER" id="PTHR18034:SF4">
    <property type="entry name" value="NUCLEOLAR MIF4G DOMAIN-CONTAINING PROTEIN 1"/>
    <property type="match status" value="1"/>
</dbReference>
<dbReference type="FunCoup" id="Q6BKQ3">
    <property type="interactions" value="672"/>
</dbReference>
<evidence type="ECO:0000313" key="7">
    <source>
        <dbReference type="Proteomes" id="UP000000599"/>
    </source>
</evidence>
<dbReference type="InterPro" id="IPR050781">
    <property type="entry name" value="CWC22_splicing_factor"/>
</dbReference>
<organism evidence="6 7">
    <name type="scientific">Debaryomyces hansenii (strain ATCC 36239 / CBS 767 / BCRC 21394 / JCM 1990 / NBRC 0083 / IGC 2968)</name>
    <name type="common">Yeast</name>
    <name type="synonym">Torulaspora hansenii</name>
    <dbReference type="NCBI Taxonomy" id="284592"/>
    <lineage>
        <taxon>Eukaryota</taxon>
        <taxon>Fungi</taxon>
        <taxon>Dikarya</taxon>
        <taxon>Ascomycota</taxon>
        <taxon>Saccharomycotina</taxon>
        <taxon>Pichiomycetes</taxon>
        <taxon>Debaryomycetaceae</taxon>
        <taxon>Debaryomyces</taxon>
    </lineage>
</organism>
<gene>
    <name evidence="6" type="ordered locus">DEHA2F20064g</name>
</gene>
<comment type="similarity">
    <text evidence="2">Belongs to the CWC22 family.</text>
</comment>
<feature type="region of interest" description="Disordered" evidence="4">
    <location>
        <begin position="218"/>
        <end position="272"/>
    </location>
</feature>
<dbReference type="InterPro" id="IPR003891">
    <property type="entry name" value="Initiation_fac_eIF4g_MI"/>
</dbReference>
<feature type="region of interest" description="Disordered" evidence="4">
    <location>
        <begin position="286"/>
        <end position="404"/>
    </location>
</feature>
<dbReference type="GO" id="GO:0003723">
    <property type="term" value="F:RNA binding"/>
    <property type="evidence" value="ECO:0007669"/>
    <property type="project" value="InterPro"/>
</dbReference>
<feature type="domain" description="MI" evidence="5">
    <location>
        <begin position="720"/>
        <end position="859"/>
    </location>
</feature>
<evidence type="ECO:0000256" key="2">
    <source>
        <dbReference type="ARBA" id="ARBA00006856"/>
    </source>
</evidence>
<dbReference type="AlphaFoldDB" id="Q6BKQ3"/>
<dbReference type="InParanoid" id="Q6BKQ3"/>
<dbReference type="SMART" id="SM00543">
    <property type="entry name" value="MIF4G"/>
    <property type="match status" value="1"/>
</dbReference>
<dbReference type="GO" id="GO:0006972">
    <property type="term" value="P:hyperosmotic response"/>
    <property type="evidence" value="ECO:0007669"/>
    <property type="project" value="EnsemblFungi"/>
</dbReference>
<dbReference type="SMART" id="SM00544">
    <property type="entry name" value="MA3"/>
    <property type="match status" value="1"/>
</dbReference>
<feature type="compositionally biased region" description="Basic and acidic residues" evidence="4">
    <location>
        <begin position="1"/>
        <end position="16"/>
    </location>
</feature>
<dbReference type="GO" id="GO:0097078">
    <property type="term" value="C:FAL1-SGD1 complex"/>
    <property type="evidence" value="ECO:0007669"/>
    <property type="project" value="EnsemblFungi"/>
</dbReference>
<dbReference type="InterPro" id="IPR016024">
    <property type="entry name" value="ARM-type_fold"/>
</dbReference>
<dbReference type="Pfam" id="PF02847">
    <property type="entry name" value="MA3"/>
    <property type="match status" value="1"/>
</dbReference>
<comment type="subcellular location">
    <subcellularLocation>
        <location evidence="1">Nucleus</location>
        <location evidence="1">Nucleolus</location>
    </subcellularLocation>
</comment>
<protein>
    <submittedName>
        <fullName evidence="6">DEHA2F20064p</fullName>
    </submittedName>
</protein>
<keyword evidence="7" id="KW-1185">Reference proteome</keyword>
<evidence type="ECO:0000256" key="4">
    <source>
        <dbReference type="SAM" id="MobiDB-lite"/>
    </source>
</evidence>
<feature type="compositionally biased region" description="Basic and acidic residues" evidence="4">
    <location>
        <begin position="218"/>
        <end position="229"/>
    </location>
</feature>
<evidence type="ECO:0000256" key="3">
    <source>
        <dbReference type="ARBA" id="ARBA00023242"/>
    </source>
</evidence>
<dbReference type="OMA" id="FMVDILN"/>
<proteinExistence type="inferred from homology"/>
<reference evidence="6 7" key="1">
    <citation type="journal article" date="2004" name="Nature">
        <title>Genome evolution in yeasts.</title>
        <authorList>
            <consortium name="Genolevures"/>
            <person name="Dujon B."/>
            <person name="Sherman D."/>
            <person name="Fischer G."/>
            <person name="Durrens P."/>
            <person name="Casaregola S."/>
            <person name="Lafontaine I."/>
            <person name="de Montigny J."/>
            <person name="Marck C."/>
            <person name="Neuveglise C."/>
            <person name="Talla E."/>
            <person name="Goffard N."/>
            <person name="Frangeul L."/>
            <person name="Aigle M."/>
            <person name="Anthouard V."/>
            <person name="Babour A."/>
            <person name="Barbe V."/>
            <person name="Barnay S."/>
            <person name="Blanchin S."/>
            <person name="Beckerich J.M."/>
            <person name="Beyne E."/>
            <person name="Bleykasten C."/>
            <person name="Boisrame A."/>
            <person name="Boyer J."/>
            <person name="Cattolico L."/>
            <person name="Confanioleri F."/>
            <person name="de Daruvar A."/>
            <person name="Despons L."/>
            <person name="Fabre E."/>
            <person name="Fairhead C."/>
            <person name="Ferry-Dumazet H."/>
            <person name="Groppi A."/>
            <person name="Hantraye F."/>
            <person name="Hennequin C."/>
            <person name="Jauniaux N."/>
            <person name="Joyet P."/>
            <person name="Kachouri R."/>
            <person name="Kerrest A."/>
            <person name="Koszul R."/>
            <person name="Lemaire M."/>
            <person name="Lesur I."/>
            <person name="Ma L."/>
            <person name="Muller H."/>
            <person name="Nicaud J.M."/>
            <person name="Nikolski M."/>
            <person name="Oztas S."/>
            <person name="Ozier-Kalogeropoulos O."/>
            <person name="Pellenz S."/>
            <person name="Potier S."/>
            <person name="Richard G.F."/>
            <person name="Straub M.L."/>
            <person name="Suleau A."/>
            <person name="Swennene D."/>
            <person name="Tekaia F."/>
            <person name="Wesolowski-Louvel M."/>
            <person name="Westhof E."/>
            <person name="Wirth B."/>
            <person name="Zeniou-Meyer M."/>
            <person name="Zivanovic I."/>
            <person name="Bolotin-Fukuhara M."/>
            <person name="Thierry A."/>
            <person name="Bouchier C."/>
            <person name="Caudron B."/>
            <person name="Scarpelli C."/>
            <person name="Gaillardin C."/>
            <person name="Weissenbach J."/>
            <person name="Wincker P."/>
            <person name="Souciet J.L."/>
        </authorList>
    </citation>
    <scope>NUCLEOTIDE SEQUENCE [LARGE SCALE GENOMIC DNA]</scope>
    <source>
        <strain evidence="7">ATCC 36239 / CBS 767 / BCRC 21394 / JCM 1990 / NBRC 0083 / IGC 2968</strain>
    </source>
</reference>
<dbReference type="Pfam" id="PF02854">
    <property type="entry name" value="MIF4G"/>
    <property type="match status" value="1"/>
</dbReference>
<dbReference type="GO" id="GO:0032040">
    <property type="term" value="C:small-subunit processome"/>
    <property type="evidence" value="ECO:0007669"/>
    <property type="project" value="EnsemblFungi"/>
</dbReference>
<accession>Q6BKQ3</accession>
<feature type="region of interest" description="Disordered" evidence="4">
    <location>
        <begin position="110"/>
        <end position="187"/>
    </location>
</feature>
<feature type="compositionally biased region" description="Acidic residues" evidence="4">
    <location>
        <begin position="343"/>
        <end position="371"/>
    </location>
</feature>
<dbReference type="GO" id="GO:0000462">
    <property type="term" value="P:maturation of SSU-rRNA from tricistronic rRNA transcript (SSU-rRNA, 5.8S rRNA, LSU-rRNA)"/>
    <property type="evidence" value="ECO:0007669"/>
    <property type="project" value="EnsemblFungi"/>
</dbReference>
<feature type="region of interest" description="Disordered" evidence="4">
    <location>
        <begin position="1"/>
        <end position="97"/>
    </location>
</feature>
<dbReference type="Proteomes" id="UP000000599">
    <property type="component" value="Chromosome F"/>
</dbReference>
<dbReference type="HOGENOM" id="CLU_006786_2_0_1"/>
<sequence length="974" mass="110503">MAVNRSRGDDESHEIRIPSSIMDQIKTKEDKGDYVDDGSRYTKFDHKINDKKRKVKPISRKEKRQQERQLKKQKKSKQLSNKKPATMQAKNVKAESKRDDLLAALRALKEAKNVQKSSKDSSIKIVKADDLEDDEFSEQDVDDFGGFSENNDDFDDDSIGEEDFDEEDFDEDSFDESNESDDEDPLAKLKKLKEMKMAKANGEISKAEDPIAQLKALKDNKSKVNKNKDPIAQLKALKEEKKDKSKKDTKLKKEKEATFVSPHDRELMKRDEDDMAFYAKKLGLKNGKKSKLPKSGEDDGIDGLLDGLDLDFMDDEGYASDNKREKETSHSKSKRESNLPFSSDDDISEGDFDDDDEDLHGESDELSDYDDEKPRVKENPYIAPVASSAKGDDSEDEEGAPKKYIPPALRRKLALESSEISPEVMALRKSIKGPLNKLSEANINSIVNEISSLYLSNPRHLVSENLTSIVLESIVQQGRLLDTFVYLHATLVVAIYRLQGVEFGALFIQTLIEKFDSYYDQPTKGKEISNIVSLLSAVYTFQLVSSKLLYDVIKFLINDLNETNAELLLRIIRNSGNQMRTDDPTALKEIVLLTNNVSSSMSSEKLNTRTQFLLETIASLKNNKLKNTNEASHQLTITLKKFLGSVNNNKFSDPIQVTLDDIHNVNTRGKWWLVGSAWKGHDSIQNKTESTFNEEAVNDILDNTEPNWMELARSQRMNTDIRRAIFISIMSANDYVDALTKLDKLALKRSQEREIPRVLIHCTGIEPAWNPYYGVLASKLCDNHSNRKTFQFMLWDLIKDFEGTDGNGSDEETDDFLGFDTNDEDDESRLKRISNLGRFFGYLLAEGSLPLHILKSVNFLIASNDTVLFLELILLVFLDHVGKKSQINSVGAGLAGSKAGKNMYEQKYDDKILIERLIKAQEQQTLLRGLQYFLQDKVKASDFISGKKQRRRIEWGVDAMCDIIDEFLKAGDDS</sequence>
<evidence type="ECO:0000256" key="1">
    <source>
        <dbReference type="ARBA" id="ARBA00004604"/>
    </source>
</evidence>
<feature type="compositionally biased region" description="Acidic residues" evidence="4">
    <location>
        <begin position="308"/>
        <end position="318"/>
    </location>
</feature>
<keyword evidence="3" id="KW-0539">Nucleus</keyword>
<dbReference type="KEGG" id="dha:DEHA2F20064g"/>
<dbReference type="RefSeq" id="XP_461218.2">
    <property type="nucleotide sequence ID" value="XM_461218.2"/>
</dbReference>
<feature type="compositionally biased region" description="Basic and acidic residues" evidence="4">
    <location>
        <begin position="25"/>
        <end position="48"/>
    </location>
</feature>
<dbReference type="InterPro" id="IPR003890">
    <property type="entry name" value="MIF4G-like_typ-3"/>
</dbReference>
<dbReference type="EMBL" id="CR382138">
    <property type="protein sequence ID" value="CAG89606.2"/>
    <property type="molecule type" value="Genomic_DNA"/>
</dbReference>
<name>Q6BKQ3_DEBHA</name>
<feature type="compositionally biased region" description="Acidic residues" evidence="4">
    <location>
        <begin position="130"/>
        <end position="143"/>
    </location>
</feature>
<dbReference type="OrthoDB" id="361797at2759"/>
<feature type="compositionally biased region" description="Basic and acidic residues" evidence="4">
    <location>
        <begin position="236"/>
        <end position="272"/>
    </location>
</feature>
<feature type="compositionally biased region" description="Basic residues" evidence="4">
    <location>
        <begin position="49"/>
        <end position="63"/>
    </location>
</feature>
<dbReference type="PANTHER" id="PTHR18034">
    <property type="entry name" value="CELL CYCLE CONTROL PROTEIN CWF22-RELATED"/>
    <property type="match status" value="1"/>
</dbReference>
<feature type="compositionally biased region" description="Basic and acidic residues" evidence="4">
    <location>
        <begin position="110"/>
        <end position="129"/>
    </location>
</feature>
<dbReference type="STRING" id="284592.Q6BKQ3"/>
<dbReference type="Gene3D" id="1.25.40.180">
    <property type="match status" value="1"/>
</dbReference>
<feature type="compositionally biased region" description="Basic and acidic residues" evidence="4">
    <location>
        <begin position="321"/>
        <end position="337"/>
    </location>
</feature>
<dbReference type="PROSITE" id="PS51366">
    <property type="entry name" value="MI"/>
    <property type="match status" value="1"/>
</dbReference>
<dbReference type="SUPFAM" id="SSF48371">
    <property type="entry name" value="ARM repeat"/>
    <property type="match status" value="1"/>
</dbReference>